<dbReference type="InterPro" id="IPR003439">
    <property type="entry name" value="ABC_transporter-like_ATP-bd"/>
</dbReference>
<dbReference type="GO" id="GO:0016887">
    <property type="term" value="F:ATP hydrolysis activity"/>
    <property type="evidence" value="ECO:0007669"/>
    <property type="project" value="InterPro"/>
</dbReference>
<gene>
    <name evidence="4" type="ORF">HMPREF9304_01630</name>
</gene>
<dbReference type="InterPro" id="IPR027417">
    <property type="entry name" value="P-loop_NTPase"/>
</dbReference>
<dbReference type="PROSITE" id="PS50893">
    <property type="entry name" value="ABC_TRANSPORTER_2"/>
    <property type="match status" value="1"/>
</dbReference>
<evidence type="ECO:0000256" key="2">
    <source>
        <dbReference type="ARBA" id="ARBA00022967"/>
    </source>
</evidence>
<dbReference type="OrthoDB" id="1098100at2"/>
<evidence type="ECO:0000256" key="1">
    <source>
        <dbReference type="ARBA" id="ARBA00005417"/>
    </source>
</evidence>
<keyword evidence="2" id="KW-1278">Translocase</keyword>
<dbReference type="PANTHER" id="PTHR42798:SF7">
    <property type="entry name" value="ALPHA-D-RIBOSE 1-METHYLPHOSPHONATE 5-TRIPHOSPHATE SYNTHASE SUBUNIT PHNL"/>
    <property type="match status" value="1"/>
</dbReference>
<keyword evidence="4" id="KW-0547">Nucleotide-binding</keyword>
<accession>A0A098YU90</accession>
<evidence type="ECO:0000313" key="5">
    <source>
        <dbReference type="Proteomes" id="UP000029723"/>
    </source>
</evidence>
<feature type="domain" description="ABC transporter" evidence="3">
    <location>
        <begin position="8"/>
        <end position="214"/>
    </location>
</feature>
<dbReference type="RefSeq" id="WP_036926071.1">
    <property type="nucleotide sequence ID" value="NZ_JRPQ01000038.1"/>
</dbReference>
<proteinExistence type="inferred from homology"/>
<keyword evidence="4" id="KW-0067">ATP-binding</keyword>
<dbReference type="EMBL" id="JRPQ01000038">
    <property type="protein sequence ID" value="KGI22927.1"/>
    <property type="molecule type" value="Genomic_DNA"/>
</dbReference>
<evidence type="ECO:0000259" key="3">
    <source>
        <dbReference type="PROSITE" id="PS50893"/>
    </source>
</evidence>
<name>A0A098YU90_9BACT</name>
<dbReference type="PANTHER" id="PTHR42798">
    <property type="entry name" value="LIPOPROTEIN-RELEASING SYSTEM ATP-BINDING PROTEIN LOLD"/>
    <property type="match status" value="1"/>
</dbReference>
<dbReference type="Proteomes" id="UP000029723">
    <property type="component" value="Unassembled WGS sequence"/>
</dbReference>
<dbReference type="Gene3D" id="3.40.50.300">
    <property type="entry name" value="P-loop containing nucleotide triphosphate hydrolases"/>
    <property type="match status" value="1"/>
</dbReference>
<dbReference type="AlphaFoldDB" id="A0A098YU90"/>
<comment type="similarity">
    <text evidence="1">Belongs to the ABC transporter superfamily.</text>
</comment>
<dbReference type="Pfam" id="PF00005">
    <property type="entry name" value="ABC_tran"/>
    <property type="match status" value="1"/>
</dbReference>
<reference evidence="4 5" key="1">
    <citation type="submission" date="2014-07" db="EMBL/GenBank/DDBJ databases">
        <authorList>
            <person name="McCorrison J."/>
            <person name="Sanka R."/>
            <person name="Torralba M."/>
            <person name="Gillis M."/>
            <person name="Haft D.H."/>
            <person name="Methe B."/>
            <person name="Sutton G."/>
            <person name="Nelson K.E."/>
        </authorList>
    </citation>
    <scope>NUCLEOTIDE SEQUENCE [LARGE SCALE GENOMIC DNA]</scope>
    <source>
        <strain evidence="4 5">S9-PR14</strain>
    </source>
</reference>
<dbReference type="SUPFAM" id="SSF52540">
    <property type="entry name" value="P-loop containing nucleoside triphosphate hydrolases"/>
    <property type="match status" value="1"/>
</dbReference>
<organism evidence="4 5">
    <name type="scientific">Hoylesella timonensis S9-PR14</name>
    <dbReference type="NCBI Taxonomy" id="1401062"/>
    <lineage>
        <taxon>Bacteria</taxon>
        <taxon>Pseudomonadati</taxon>
        <taxon>Bacteroidota</taxon>
        <taxon>Bacteroidia</taxon>
        <taxon>Bacteroidales</taxon>
        <taxon>Prevotellaceae</taxon>
        <taxon>Hoylesella</taxon>
    </lineage>
</organism>
<comment type="caution">
    <text evidence="4">The sequence shown here is derived from an EMBL/GenBank/DDBJ whole genome shotgun (WGS) entry which is preliminary data.</text>
</comment>
<sequence length="214" mass="24980">MESILFDYVMPHVFEKTEGLQSEVWNRHITLEKGKNYLIEAHSGKGKSTFCSYVIGYRHDYAGCIMFDQQDISSFNIRHWIDIRRHHISYMFQELRLFPELTAWENVEIKNNMTKYKSKSEIMGWFEALGIADKKNVQVSKMSFGQQQRVAMMRALVQPFDFLLADEPISHLDDMNAKVMQDLMMTEVNKQGAGVIITSIGKHMPALYDKMIRL</sequence>
<dbReference type="GO" id="GO:0005524">
    <property type="term" value="F:ATP binding"/>
    <property type="evidence" value="ECO:0007669"/>
    <property type="project" value="UniProtKB-KW"/>
</dbReference>
<evidence type="ECO:0000313" key="4">
    <source>
        <dbReference type="EMBL" id="KGI22927.1"/>
    </source>
</evidence>
<protein>
    <submittedName>
        <fullName evidence="4">ABC transporter ATP-binding protein</fullName>
    </submittedName>
</protein>